<sequence length="77" mass="9029">MEPDKTVKRFKRPTFSVTAYTDVRLFCQNKKTESRPGRVLKGKHNSPKYYDLKKSIDFSLMQVQILHGAYSIFLSKE</sequence>
<proteinExistence type="predicted"/>
<evidence type="ECO:0000313" key="1">
    <source>
        <dbReference type="EMBL" id="UTY27562.1"/>
    </source>
</evidence>
<gene>
    <name evidence="1" type="ORF">E4N76_00145</name>
</gene>
<reference evidence="1" key="1">
    <citation type="submission" date="2019-04" db="EMBL/GenBank/DDBJ databases">
        <title>Whole genome sequencing of oral phylogroup 2 treponemes.</title>
        <authorList>
            <person name="Chan Y."/>
            <person name="Zeng H.H."/>
            <person name="Yu X.L."/>
            <person name="Leung W.K."/>
            <person name="Watt R.M."/>
        </authorList>
    </citation>
    <scope>NUCLEOTIDE SEQUENCE</scope>
    <source>
        <strain evidence="1">OMZ 847</strain>
    </source>
</reference>
<organism evidence="1 2">
    <name type="scientific">Treponema putidum</name>
    <dbReference type="NCBI Taxonomy" id="221027"/>
    <lineage>
        <taxon>Bacteria</taxon>
        <taxon>Pseudomonadati</taxon>
        <taxon>Spirochaetota</taxon>
        <taxon>Spirochaetia</taxon>
        <taxon>Spirochaetales</taxon>
        <taxon>Treponemataceae</taxon>
        <taxon>Treponema</taxon>
    </lineage>
</organism>
<dbReference type="EMBL" id="CP038802">
    <property type="protein sequence ID" value="UTY27562.1"/>
    <property type="molecule type" value="Genomic_DNA"/>
</dbReference>
<accession>A0ABY5HRK4</accession>
<evidence type="ECO:0000313" key="2">
    <source>
        <dbReference type="Proteomes" id="UP001059401"/>
    </source>
</evidence>
<dbReference type="Proteomes" id="UP001059401">
    <property type="component" value="Chromosome"/>
</dbReference>
<dbReference type="RefSeq" id="WP_255805560.1">
    <property type="nucleotide sequence ID" value="NZ_CP038802.1"/>
</dbReference>
<keyword evidence="2" id="KW-1185">Reference proteome</keyword>
<name>A0ABY5HRK4_9SPIR</name>
<protein>
    <submittedName>
        <fullName evidence="1">Uncharacterized protein</fullName>
    </submittedName>
</protein>